<dbReference type="PRINTS" id="PR00481">
    <property type="entry name" value="LAMNOPPTDASE"/>
</dbReference>
<reference evidence="10 11" key="1">
    <citation type="journal article" date="2015" name="Genome Announc.">
        <title>Complete Genome Sequence of Spiroplasma litorale TN-1T (DSM 21781), a Bacterium Isolated from a Green-Eyed Horsefly (Tabanus nigrovittatus).</title>
        <authorList>
            <person name="Lo W.S."/>
            <person name="Lai Y.C."/>
            <person name="Lien Y.W."/>
            <person name="Wang T.H."/>
            <person name="Kuo C.H."/>
        </authorList>
    </citation>
    <scope>NUCLEOTIDE SEQUENCE [LARGE SCALE GENOMIC DNA]</scope>
    <source>
        <strain evidence="10 11">TN-1</strain>
    </source>
</reference>
<dbReference type="GO" id="GO:0030145">
    <property type="term" value="F:manganese ion binding"/>
    <property type="evidence" value="ECO:0007669"/>
    <property type="project" value="InterPro"/>
</dbReference>
<dbReference type="InterPro" id="IPR000819">
    <property type="entry name" value="Peptidase_M17_C"/>
</dbReference>
<evidence type="ECO:0000313" key="10">
    <source>
        <dbReference type="EMBL" id="AKX34382.1"/>
    </source>
</evidence>
<evidence type="ECO:0000256" key="1">
    <source>
        <dbReference type="ARBA" id="ARBA00009528"/>
    </source>
</evidence>
<evidence type="ECO:0000313" key="11">
    <source>
        <dbReference type="Proteomes" id="UP000067476"/>
    </source>
</evidence>
<comment type="function">
    <text evidence="6">Presumably involved in the processing and regular turnover of intracellular proteins. Catalyzes the removal of unsubstituted N-terminal amino acids from various peptides.</text>
</comment>
<dbReference type="InterPro" id="IPR011356">
    <property type="entry name" value="Leucine_aapep/pepB"/>
</dbReference>
<dbReference type="CDD" id="cd00433">
    <property type="entry name" value="Peptidase_M17"/>
    <property type="match status" value="1"/>
</dbReference>
<evidence type="ECO:0000256" key="2">
    <source>
        <dbReference type="ARBA" id="ARBA00022438"/>
    </source>
</evidence>
<evidence type="ECO:0000256" key="8">
    <source>
        <dbReference type="ARBA" id="ARBA00050061"/>
    </source>
</evidence>
<dbReference type="PROSITE" id="PS00631">
    <property type="entry name" value="CYTOSOL_AP"/>
    <property type="match status" value="1"/>
</dbReference>
<dbReference type="PATRIC" id="fig|216942.3.peg.772"/>
<sequence length="460" mass="50900">MVTFNKEKQNITLKLVEETTNPFIIKNNGQVTLISEENTLYMYVGCDKNNKSNDACNCVRKLQSYISNFVNTNKYNVNIDLDSFLELYSDKVDRASLVIFDSILFNDHKKITRKKSNSKDNEVLYNIITEKHKDLEALFNESIIKIEFVNFARDLQDLPPNEGTAPKIAELIETKSKELDNVSCKVLDKKDIEKLGLNLLLAVNAGSDTDPRVVILEYCGDKNKEKIGLIGKGITFDSGGYNLKSSQSISGMKFDMSGAAIVSSTVLALAKSKSKTNVVSVAVLTDNRIGGHATLTESIVKSYNGLTVQIDNTDAEGRLVLADGISYAVRDLKVDKVFDIATLTGAMRFSLGKWHTGVFTKFDRLWQLIDKAAFAQSELVWRLPMIWEHLEIMKTTPIADLTNTGQPGAGAGSSTAAAFLDLFAEGKPYLHLDIACTAEEGGRGKGVMLKTLFELLKNDY</sequence>
<dbReference type="Proteomes" id="UP000067476">
    <property type="component" value="Chromosome"/>
</dbReference>
<dbReference type="PANTHER" id="PTHR11963">
    <property type="entry name" value="LEUCINE AMINOPEPTIDASE-RELATED"/>
    <property type="match status" value="1"/>
</dbReference>
<dbReference type="GO" id="GO:0006508">
    <property type="term" value="P:proteolysis"/>
    <property type="evidence" value="ECO:0007669"/>
    <property type="project" value="UniProtKB-KW"/>
</dbReference>
<evidence type="ECO:0000256" key="7">
    <source>
        <dbReference type="ARBA" id="ARBA00050021"/>
    </source>
</evidence>
<evidence type="ECO:0000256" key="4">
    <source>
        <dbReference type="ARBA" id="ARBA00022801"/>
    </source>
</evidence>
<keyword evidence="3" id="KW-0645">Protease</keyword>
<dbReference type="KEGG" id="sll:SLITO_v1c07590"/>
<evidence type="ECO:0000256" key="5">
    <source>
        <dbReference type="ARBA" id="ARBA00033172"/>
    </source>
</evidence>
<keyword evidence="11" id="KW-1185">Reference proteome</keyword>
<dbReference type="GO" id="GO:0070006">
    <property type="term" value="F:metalloaminopeptidase activity"/>
    <property type="evidence" value="ECO:0007669"/>
    <property type="project" value="InterPro"/>
</dbReference>
<dbReference type="Pfam" id="PF00883">
    <property type="entry name" value="Peptidase_M17"/>
    <property type="match status" value="1"/>
</dbReference>
<dbReference type="OrthoDB" id="9809354at2"/>
<dbReference type="RefSeq" id="WP_075058474.1">
    <property type="nucleotide sequence ID" value="NZ_CP012357.1"/>
</dbReference>
<accession>A0A0K1W2R9</accession>
<evidence type="ECO:0000256" key="3">
    <source>
        <dbReference type="ARBA" id="ARBA00022670"/>
    </source>
</evidence>
<comment type="similarity">
    <text evidence="1">Belongs to the peptidase M17 family.</text>
</comment>
<keyword evidence="4" id="KW-0378">Hydrolase</keyword>
<organism evidence="10 11">
    <name type="scientific">Spiroplasma litorale</name>
    <dbReference type="NCBI Taxonomy" id="216942"/>
    <lineage>
        <taxon>Bacteria</taxon>
        <taxon>Bacillati</taxon>
        <taxon>Mycoplasmatota</taxon>
        <taxon>Mollicutes</taxon>
        <taxon>Entomoplasmatales</taxon>
        <taxon>Spiroplasmataceae</taxon>
        <taxon>Spiroplasma</taxon>
    </lineage>
</organism>
<dbReference type="GO" id="GO:0005737">
    <property type="term" value="C:cytoplasm"/>
    <property type="evidence" value="ECO:0007669"/>
    <property type="project" value="InterPro"/>
</dbReference>
<dbReference type="SUPFAM" id="SSF53187">
    <property type="entry name" value="Zn-dependent exopeptidases"/>
    <property type="match status" value="1"/>
</dbReference>
<evidence type="ECO:0000259" key="9">
    <source>
        <dbReference type="PROSITE" id="PS00631"/>
    </source>
</evidence>
<evidence type="ECO:0000256" key="6">
    <source>
        <dbReference type="ARBA" id="ARBA00049972"/>
    </source>
</evidence>
<name>A0A0K1W2R9_9MOLU</name>
<dbReference type="Gene3D" id="3.40.630.10">
    <property type="entry name" value="Zn peptidases"/>
    <property type="match status" value="1"/>
</dbReference>
<dbReference type="PANTHER" id="PTHR11963:SF23">
    <property type="entry name" value="CYTOSOL AMINOPEPTIDASE"/>
    <property type="match status" value="1"/>
</dbReference>
<keyword evidence="2 10" id="KW-0031">Aminopeptidase</keyword>
<dbReference type="EMBL" id="CP012357">
    <property type="protein sequence ID" value="AKX34382.1"/>
    <property type="molecule type" value="Genomic_DNA"/>
</dbReference>
<dbReference type="STRING" id="216942.SLITO_v1c07590"/>
<protein>
    <recommendedName>
        <fullName evidence="7">Probable cytosol aminopeptidase</fullName>
    </recommendedName>
    <alternativeName>
        <fullName evidence="8">Leucine aminopeptidase</fullName>
    </alternativeName>
    <alternativeName>
        <fullName evidence="5">Leucyl aminopeptidase</fullName>
    </alternativeName>
</protein>
<proteinExistence type="inferred from homology"/>
<gene>
    <name evidence="10" type="primary">pepA</name>
    <name evidence="10" type="ORF">SLITO_v1c07590</name>
</gene>
<feature type="domain" description="Cytosol aminopeptidase" evidence="9">
    <location>
        <begin position="312"/>
        <end position="319"/>
    </location>
</feature>
<dbReference type="AlphaFoldDB" id="A0A0K1W2R9"/>